<gene>
    <name evidence="2" type="ORF">AKO1_000256</name>
</gene>
<organism evidence="2 3">
    <name type="scientific">Acrasis kona</name>
    <dbReference type="NCBI Taxonomy" id="1008807"/>
    <lineage>
        <taxon>Eukaryota</taxon>
        <taxon>Discoba</taxon>
        <taxon>Heterolobosea</taxon>
        <taxon>Tetramitia</taxon>
        <taxon>Eutetramitia</taxon>
        <taxon>Acrasidae</taxon>
        <taxon>Acrasis</taxon>
    </lineage>
</organism>
<reference evidence="2 3" key="1">
    <citation type="submission" date="2024-03" db="EMBL/GenBank/DDBJ databases">
        <title>The Acrasis kona genome and developmental transcriptomes reveal deep origins of eukaryotic multicellular pathways.</title>
        <authorList>
            <person name="Sheikh S."/>
            <person name="Fu C.-J."/>
            <person name="Brown M.W."/>
            <person name="Baldauf S.L."/>
        </authorList>
    </citation>
    <scope>NUCLEOTIDE SEQUENCE [LARGE SCALE GENOMIC DNA]</scope>
    <source>
        <strain evidence="2 3">ATCC MYA-3509</strain>
    </source>
</reference>
<evidence type="ECO:0000313" key="3">
    <source>
        <dbReference type="Proteomes" id="UP001431209"/>
    </source>
</evidence>
<evidence type="ECO:0000313" key="2">
    <source>
        <dbReference type="EMBL" id="KAL0487596.1"/>
    </source>
</evidence>
<dbReference type="InterPro" id="IPR029063">
    <property type="entry name" value="SAM-dependent_MTases_sf"/>
</dbReference>
<dbReference type="Proteomes" id="UP001431209">
    <property type="component" value="Unassembled WGS sequence"/>
</dbReference>
<dbReference type="GO" id="GO:0008168">
    <property type="term" value="F:methyltransferase activity"/>
    <property type="evidence" value="ECO:0007669"/>
    <property type="project" value="UniProtKB-KW"/>
</dbReference>
<dbReference type="SUPFAM" id="SSF53335">
    <property type="entry name" value="S-adenosyl-L-methionine-dependent methyltransferases"/>
    <property type="match status" value="1"/>
</dbReference>
<dbReference type="Pfam" id="PF06080">
    <property type="entry name" value="DUF938"/>
    <property type="match status" value="1"/>
</dbReference>
<sequence length="205" mass="23275">MLFSPSADRNKEPIVTELKRFISNEEHKGRLVLEISSGSGQHISHFARTFPGVTFQPSEYNLTLETSNSISQYSKDLDNVKPALSIDVSKTNADAQWGDDILAIININMTHISPWCCTEGLFKNASRFLSHDGFLFTYGPFNVDQQFTSEGNFHFDQSLKRSNPLYGIRDVGDLEKEAEKNNLYLVNKIQMPANNLLLVWKKNKE</sequence>
<dbReference type="PANTHER" id="PTHR20974:SF0">
    <property type="entry name" value="UPF0585 PROTEIN CG18661"/>
    <property type="match status" value="1"/>
</dbReference>
<dbReference type="AlphaFoldDB" id="A0AAW2ZFT7"/>
<protein>
    <submittedName>
        <fullName evidence="2">Methyltransferase-like protein</fullName>
    </submittedName>
</protein>
<name>A0AAW2ZFT7_9EUKA</name>
<accession>A0AAW2ZFT7</accession>
<keyword evidence="2" id="KW-0808">Transferase</keyword>
<dbReference type="InterPro" id="IPR010342">
    <property type="entry name" value="DUF938"/>
</dbReference>
<dbReference type="PANTHER" id="PTHR20974">
    <property type="entry name" value="UPF0585 PROTEIN CG18661"/>
    <property type="match status" value="1"/>
</dbReference>
<proteinExistence type="inferred from homology"/>
<keyword evidence="2" id="KW-0489">Methyltransferase</keyword>
<evidence type="ECO:0000256" key="1">
    <source>
        <dbReference type="ARBA" id="ARBA00008308"/>
    </source>
</evidence>
<dbReference type="EMBL" id="JAOPGA020001355">
    <property type="protein sequence ID" value="KAL0487596.1"/>
    <property type="molecule type" value="Genomic_DNA"/>
</dbReference>
<comment type="caution">
    <text evidence="2">The sequence shown here is derived from an EMBL/GenBank/DDBJ whole genome shotgun (WGS) entry which is preliminary data.</text>
</comment>
<comment type="similarity">
    <text evidence="1">Belongs to the UPF0585 family.</text>
</comment>
<dbReference type="GO" id="GO:0032259">
    <property type="term" value="P:methylation"/>
    <property type="evidence" value="ECO:0007669"/>
    <property type="project" value="UniProtKB-KW"/>
</dbReference>
<keyword evidence="3" id="KW-1185">Reference proteome</keyword>